<gene>
    <name evidence="4" type="ORF">BD324DRAFT_655742</name>
</gene>
<comment type="caution">
    <text evidence="4">The sequence shown here is derived from an EMBL/GenBank/DDBJ whole genome shotgun (WGS) entry which is preliminary data.</text>
</comment>
<feature type="region of interest" description="Disordered" evidence="3">
    <location>
        <begin position="619"/>
        <end position="707"/>
    </location>
</feature>
<proteinExistence type="inferred from homology"/>
<name>A0A1Y1UK30_9TREE</name>
<feature type="compositionally biased region" description="Polar residues" evidence="3">
    <location>
        <begin position="1149"/>
        <end position="1164"/>
    </location>
</feature>
<dbReference type="PANTHER" id="PTHR12634:SF8">
    <property type="entry name" value="FIERY MOUNTAIN, ISOFORM D"/>
    <property type="match status" value="1"/>
</dbReference>
<dbReference type="GO" id="GO:0019888">
    <property type="term" value="F:protein phosphatase regulator activity"/>
    <property type="evidence" value="ECO:0007669"/>
    <property type="project" value="TreeGrafter"/>
</dbReference>
<dbReference type="STRING" id="4999.A0A1Y1UK30"/>
<feature type="compositionally biased region" description="Polar residues" evidence="3">
    <location>
        <begin position="1281"/>
        <end position="1304"/>
    </location>
</feature>
<comment type="similarity">
    <text evidence="1">Belongs to the SAPS family.</text>
</comment>
<evidence type="ECO:0000313" key="5">
    <source>
        <dbReference type="Proteomes" id="UP000193218"/>
    </source>
</evidence>
<feature type="compositionally biased region" description="Basic and acidic residues" evidence="3">
    <location>
        <begin position="970"/>
        <end position="982"/>
    </location>
</feature>
<feature type="compositionally biased region" description="Polar residues" evidence="3">
    <location>
        <begin position="1253"/>
        <end position="1265"/>
    </location>
</feature>
<dbReference type="FunCoup" id="A0A1Y1UK30">
    <property type="interactions" value="470"/>
</dbReference>
<feature type="region of interest" description="Disordered" evidence="3">
    <location>
        <begin position="760"/>
        <end position="780"/>
    </location>
</feature>
<feature type="compositionally biased region" description="Basic and acidic residues" evidence="3">
    <location>
        <begin position="765"/>
        <end position="774"/>
    </location>
</feature>
<dbReference type="GO" id="GO:0019903">
    <property type="term" value="F:protein phosphatase binding"/>
    <property type="evidence" value="ECO:0007669"/>
    <property type="project" value="InterPro"/>
</dbReference>
<feature type="region of interest" description="Disordered" evidence="3">
    <location>
        <begin position="912"/>
        <end position="1373"/>
    </location>
</feature>
<dbReference type="Pfam" id="PF04499">
    <property type="entry name" value="SAPS"/>
    <property type="match status" value="1"/>
</dbReference>
<feature type="compositionally biased region" description="Low complexity" evidence="3">
    <location>
        <begin position="625"/>
        <end position="637"/>
    </location>
</feature>
<feature type="compositionally biased region" description="Acidic residues" evidence="3">
    <location>
        <begin position="638"/>
        <end position="652"/>
    </location>
</feature>
<accession>A0A1Y1UK30</accession>
<organism evidence="4 5">
    <name type="scientific">Kockovaella imperatae</name>
    <dbReference type="NCBI Taxonomy" id="4999"/>
    <lineage>
        <taxon>Eukaryota</taxon>
        <taxon>Fungi</taxon>
        <taxon>Dikarya</taxon>
        <taxon>Basidiomycota</taxon>
        <taxon>Agaricomycotina</taxon>
        <taxon>Tremellomycetes</taxon>
        <taxon>Tremellales</taxon>
        <taxon>Cuniculitremaceae</taxon>
        <taxon>Kockovaella</taxon>
    </lineage>
</organism>
<dbReference type="InParanoid" id="A0A1Y1UK30"/>
<keyword evidence="2" id="KW-0131">Cell cycle</keyword>
<feature type="compositionally biased region" description="Polar residues" evidence="3">
    <location>
        <begin position="731"/>
        <end position="743"/>
    </location>
</feature>
<feature type="compositionally biased region" description="Low complexity" evidence="3">
    <location>
        <begin position="1313"/>
        <end position="1333"/>
    </location>
</feature>
<evidence type="ECO:0000256" key="1">
    <source>
        <dbReference type="ARBA" id="ARBA00006180"/>
    </source>
</evidence>
<reference evidence="4 5" key="1">
    <citation type="submission" date="2017-03" db="EMBL/GenBank/DDBJ databases">
        <title>Widespread Adenine N6-methylation of Active Genes in Fungi.</title>
        <authorList>
            <consortium name="DOE Joint Genome Institute"/>
            <person name="Mondo S.J."/>
            <person name="Dannebaum R.O."/>
            <person name="Kuo R.C."/>
            <person name="Louie K.B."/>
            <person name="Bewick A.J."/>
            <person name="Labutti K."/>
            <person name="Haridas S."/>
            <person name="Kuo A."/>
            <person name="Salamov A."/>
            <person name="Ahrendt S.R."/>
            <person name="Lau R."/>
            <person name="Bowen B.P."/>
            <person name="Lipzen A."/>
            <person name="Sullivan W."/>
            <person name="Andreopoulos W.B."/>
            <person name="Clum A."/>
            <person name="Lindquist E."/>
            <person name="Daum C."/>
            <person name="Northen T.R."/>
            <person name="Ramamoorthy G."/>
            <person name="Schmitz R.J."/>
            <person name="Gryganskyi A."/>
            <person name="Culley D."/>
            <person name="Magnuson J."/>
            <person name="James T.Y."/>
            <person name="O'Malley M.A."/>
            <person name="Stajich J.E."/>
            <person name="Spatafora J.W."/>
            <person name="Visel A."/>
            <person name="Grigoriev I.V."/>
        </authorList>
    </citation>
    <scope>NUCLEOTIDE SEQUENCE [LARGE SCALE GENOMIC DNA]</scope>
    <source>
        <strain evidence="4 5">NRRL Y-17943</strain>
    </source>
</reference>
<evidence type="ECO:0000256" key="3">
    <source>
        <dbReference type="SAM" id="MobiDB-lite"/>
    </source>
</evidence>
<sequence length="1409" mass="152399">MLWRFGYASTSSIDSLLNREPPPSMEELMNDQDILSECKAMNQKLMHYLGSKDAVKSLLHWVIVGLDDLDSEAALADSQLLDHAMNSSDVFPAYRPASGTDILGTSPDSPPLEPAKMADESIDAISSMSTPENDSESSQLGTASIIGLGRGLERQQSSDELYRARFPLIATEILTSEMWTIGDCIMSNAEEILKPFWDAVLPNAEPSTPSTESSVSRQEITERERISYQFRTDVDEERDRKREMLRCRWARVNGHLLAKRPSKMIQFIQSLPNIVERLVLRLSSTATQDLLIRIIASEEDGVEGTPGVIDWLADEGLMPKLVSLLGPEHPPSLHIVAADILTSIITLCTPPAFNPAGGNAPEQPPTADGQQAQTPKARDNRLIRELVSEPNVSTMVGFMLDSVQLSDADWKGLEDSKSPPHPADPFIVHPLPSLASSTSSVSAICAIVVELIRRNNSDFSESHLFHTLRNRLMWIRMKTPEIAEAEEDLARAEMEKELAQCVAKHGIVHLGHILSTFSKRFGELHRLLMSPRTQARLASSENSAPLTLERFRVVELYAELLHSSNMSILNRPIESGPVYSSSGILSGGLEGLEALGEAIEADRMGDADDANPEELVKPARELPVSSSSAGSVSGSDVASDEEDLGASDDDDTPSPSPAASMTLPMPGPSSTPRARHVEPPIASPTDVISPLASPATEEPIPPPPSKADAAVLRNVMEEEDFSAVAEDDTPTPRNSMETASNLDTASNVAVAATTVAPSVVSEARTMGEESRHSNGDSQLAPGDRLKQIYITHRVLPTVIDLFFEYPNNNFLHHVVYDMLQQILNGRLGPGWNRELVIDLIKEAKLIERIMAAQKYNDNIVRQRGVARMACMGHVVLIAEELVKFFARCPQDLMDIVQAYFDPETWENFVEGSLRETKDKDTRPLAGGKPSVATGTPYGHVEEDSSDEEEEPASNAKFGEPLTRTKAQDGFAERHEDSFAHGEAEDDEKYWGSTGRRVADSSDEDEDDAGWLRPSVRNFESTNSDEEDFGAFQTNAPQAKHDDFDDDDAWGNFASSSSPSDADNPFADDNFATFTPSVPPAPPASKRDHLSLQHDPLTPHDWASQFDREFTDDLDPVPLDEAKQSPEVVPEDAGTNKHVVVPDMDDSPMNEKNSPWTAINDQGSPSHKAAGPSEWTLAGGAEDEGEDLPPTNKLSGLSLTAPPDVKEAKRGAQLNAGQSIARAPSPLPISVPPLTSSSPTLSAGILSPRRGSRAPTSPITIPQRSPLTPADVSSLGPMSPLPISSSPVTGGGLSSSPIRPGTSPSAIRPSLGASPSGSSHQRSSSFNSATSSPSRRVRRLSMGSPADKSLAAVATKEMPLGPGVSPDTQMTPEGLLQKTIDGRSVVVPADEIVRGVEEAQAERFDDEAVE</sequence>
<dbReference type="GO" id="GO:0005829">
    <property type="term" value="C:cytosol"/>
    <property type="evidence" value="ECO:0007669"/>
    <property type="project" value="TreeGrafter"/>
</dbReference>
<dbReference type="PANTHER" id="PTHR12634">
    <property type="entry name" value="SIT4 YEAST -ASSOCIATING PROTEIN-RELATED"/>
    <property type="match status" value="1"/>
</dbReference>
<dbReference type="OrthoDB" id="10259133at2759"/>
<dbReference type="GO" id="GO:0005634">
    <property type="term" value="C:nucleus"/>
    <property type="evidence" value="ECO:0007669"/>
    <property type="project" value="TreeGrafter"/>
</dbReference>
<dbReference type="InterPro" id="IPR007587">
    <property type="entry name" value="SAPS"/>
</dbReference>
<protein>
    <submittedName>
        <fullName evidence="4">SIT4 phosphatase-associated protein-domain-containing protein</fullName>
    </submittedName>
</protein>
<evidence type="ECO:0000313" key="4">
    <source>
        <dbReference type="EMBL" id="ORX38413.1"/>
    </source>
</evidence>
<feature type="compositionally biased region" description="Basic and acidic residues" evidence="3">
    <location>
        <begin position="912"/>
        <end position="922"/>
    </location>
</feature>
<feature type="region of interest" description="Disordered" evidence="3">
    <location>
        <begin position="355"/>
        <end position="378"/>
    </location>
</feature>
<dbReference type="Proteomes" id="UP000193218">
    <property type="component" value="Unassembled WGS sequence"/>
</dbReference>
<feature type="compositionally biased region" description="Low complexity" evidence="3">
    <location>
        <begin position="1231"/>
        <end position="1241"/>
    </location>
</feature>
<feature type="region of interest" description="Disordered" evidence="3">
    <location>
        <begin position="721"/>
        <end position="745"/>
    </location>
</feature>
<dbReference type="EMBL" id="NBSH01000004">
    <property type="protein sequence ID" value="ORX38413.1"/>
    <property type="molecule type" value="Genomic_DNA"/>
</dbReference>
<dbReference type="GeneID" id="33560631"/>
<evidence type="ECO:0000256" key="2">
    <source>
        <dbReference type="ARBA" id="ARBA00023306"/>
    </source>
</evidence>
<dbReference type="RefSeq" id="XP_021872335.1">
    <property type="nucleotide sequence ID" value="XM_022018822.1"/>
</dbReference>
<keyword evidence="5" id="KW-1185">Reference proteome</keyword>
<feature type="compositionally biased region" description="Low complexity" evidence="3">
    <location>
        <begin position="1051"/>
        <end position="1071"/>
    </location>
</feature>